<organism evidence="2 3">
    <name type="scientific">Argiope bruennichi</name>
    <name type="common">Wasp spider</name>
    <name type="synonym">Aranea bruennichi</name>
    <dbReference type="NCBI Taxonomy" id="94029"/>
    <lineage>
        <taxon>Eukaryota</taxon>
        <taxon>Metazoa</taxon>
        <taxon>Ecdysozoa</taxon>
        <taxon>Arthropoda</taxon>
        <taxon>Chelicerata</taxon>
        <taxon>Arachnida</taxon>
        <taxon>Araneae</taxon>
        <taxon>Araneomorphae</taxon>
        <taxon>Entelegynae</taxon>
        <taxon>Araneoidea</taxon>
        <taxon>Araneidae</taxon>
        <taxon>Argiope</taxon>
    </lineage>
</organism>
<evidence type="ECO:0000313" key="3">
    <source>
        <dbReference type="Proteomes" id="UP000807504"/>
    </source>
</evidence>
<dbReference type="EMBL" id="JABXBU010000012">
    <property type="protein sequence ID" value="KAF8788880.1"/>
    <property type="molecule type" value="Genomic_DNA"/>
</dbReference>
<keyword evidence="3" id="KW-1185">Reference proteome</keyword>
<proteinExistence type="predicted"/>
<comment type="caution">
    <text evidence="2">The sequence shown here is derived from an EMBL/GenBank/DDBJ whole genome shotgun (WGS) entry which is preliminary data.</text>
</comment>
<feature type="transmembrane region" description="Helical" evidence="1">
    <location>
        <begin position="55"/>
        <end position="77"/>
    </location>
</feature>
<dbReference type="AlphaFoldDB" id="A0A8T0FHS7"/>
<dbReference type="Gene3D" id="3.80.10.10">
    <property type="entry name" value="Ribonuclease Inhibitor"/>
    <property type="match status" value="2"/>
</dbReference>
<reference evidence="2" key="2">
    <citation type="submission" date="2020-06" db="EMBL/GenBank/DDBJ databases">
        <authorList>
            <person name="Sheffer M."/>
        </authorList>
    </citation>
    <scope>NUCLEOTIDE SEQUENCE</scope>
</reference>
<evidence type="ECO:0000256" key="1">
    <source>
        <dbReference type="SAM" id="Phobius"/>
    </source>
</evidence>
<dbReference type="Proteomes" id="UP000807504">
    <property type="component" value="Unassembled WGS sequence"/>
</dbReference>
<keyword evidence="1" id="KW-0812">Transmembrane</keyword>
<name>A0A8T0FHS7_ARGBR</name>
<reference evidence="2" key="1">
    <citation type="journal article" date="2020" name="bioRxiv">
        <title>Chromosome-level reference genome of the European wasp spider Argiope bruennichi: a resource for studies on range expansion and evolutionary adaptation.</title>
        <authorList>
            <person name="Sheffer M.M."/>
            <person name="Hoppe A."/>
            <person name="Krehenwinkel H."/>
            <person name="Uhl G."/>
            <person name="Kuss A.W."/>
            <person name="Jensen L."/>
            <person name="Jensen C."/>
            <person name="Gillespie R.G."/>
            <person name="Hoff K.J."/>
            <person name="Prost S."/>
        </authorList>
    </citation>
    <scope>NUCLEOTIDE SEQUENCE</scope>
</reference>
<gene>
    <name evidence="2" type="ORF">HNY73_006874</name>
</gene>
<keyword evidence="1" id="KW-0472">Membrane</keyword>
<evidence type="ECO:0000313" key="2">
    <source>
        <dbReference type="EMBL" id="KAF8788880.1"/>
    </source>
</evidence>
<accession>A0A8T0FHS7</accession>
<dbReference type="SUPFAM" id="SSF52047">
    <property type="entry name" value="RNI-like"/>
    <property type="match status" value="2"/>
</dbReference>
<sequence length="600" mass="69651">MVLNLRDLISDLVLTLFKEIWSKPKYVSAWLAVDFFEWHEYVLCLMAPLRWLWNIYYSIRFYLLLLWLPLIGAVLIIEYQRRQRDRAASLQRMTRTSCIGMSELSFYQVCLKAVARHTKAGIWNSCPVNPFLSLPSKIIDDVMESGKRDFRRISEIFLPLTSGSLTRLDFCGYNLEGERDLFQEIIERNGFKSLRHLSLCSLRPETMPLINAAIRSCSKLEEVHSWQFLDFDIFRNCKELRVLKFHVSFRRILNADGSLDLSSLSSLRNLQVFDSFESNGDAVAAVLQYCPYLISVGCNDSLNTLEKIHAGFEQKYETDNTTKSAQLQLKMCLWGKNKDILFTIPADKYFSYKSSFPEKMRIAVSLCPFVEKLIIYVSHKDSLESLRHLKHLTHLKISFWECDGNYKADFFSLLQVIGGKLKHLTFNDKNRIQVDVICDLCPRLESLELGRFATLSGPVKPQSKLFLKKLHIMDSDQNALRFLLSSCKALQELTIDNALCLEDSLLIEVLKLNPLERLRISDIKECHLSEKGFQLFLESAVSLEEVNFSAHRQELSPSIKKLIRELNLTRVKNRRAMKRSFNQHINLFCSDFNDKLLWDV</sequence>
<dbReference type="InterPro" id="IPR032675">
    <property type="entry name" value="LRR_dom_sf"/>
</dbReference>
<keyword evidence="1" id="KW-1133">Transmembrane helix</keyword>
<protein>
    <submittedName>
        <fullName evidence="2">Uncharacterized protein</fullName>
    </submittedName>
</protein>